<dbReference type="Proteomes" id="UP000708208">
    <property type="component" value="Unassembled WGS sequence"/>
</dbReference>
<feature type="transmembrane region" description="Helical" evidence="6">
    <location>
        <begin position="268"/>
        <end position="289"/>
    </location>
</feature>
<dbReference type="InterPro" id="IPR004842">
    <property type="entry name" value="SLC12A_fam"/>
</dbReference>
<gene>
    <name evidence="9" type="ORF">AFUS01_LOCUS3288</name>
</gene>
<dbReference type="AlphaFoldDB" id="A0A8J2J7L2"/>
<dbReference type="FunFam" id="1.20.1740.10:FF:000037">
    <property type="entry name" value="Uncharacterized protein, isoform F"/>
    <property type="match status" value="1"/>
</dbReference>
<feature type="transmembrane region" description="Helical" evidence="6">
    <location>
        <begin position="146"/>
        <end position="175"/>
    </location>
</feature>
<feature type="compositionally biased region" description="Basic and acidic residues" evidence="5">
    <location>
        <begin position="1024"/>
        <end position="1035"/>
    </location>
</feature>
<comment type="subcellular location">
    <subcellularLocation>
        <location evidence="1">Membrane</location>
        <topology evidence="1">Multi-pass membrane protein</topology>
    </subcellularLocation>
</comment>
<feature type="transmembrane region" description="Helical" evidence="6">
    <location>
        <begin position="574"/>
        <end position="595"/>
    </location>
</feature>
<dbReference type="GO" id="GO:0045202">
    <property type="term" value="C:synapse"/>
    <property type="evidence" value="ECO:0007669"/>
    <property type="project" value="GOC"/>
</dbReference>
<evidence type="ECO:0000259" key="8">
    <source>
        <dbReference type="Pfam" id="PF03522"/>
    </source>
</evidence>
<dbReference type="GO" id="GO:0055064">
    <property type="term" value="P:chloride ion homeostasis"/>
    <property type="evidence" value="ECO:0007669"/>
    <property type="project" value="TreeGrafter"/>
</dbReference>
<feature type="domain" description="SLC12A transporter C-terminal" evidence="8">
    <location>
        <begin position="832"/>
        <end position="913"/>
    </location>
</feature>
<dbReference type="EMBL" id="CAJVCH010019719">
    <property type="protein sequence ID" value="CAG7687434.1"/>
    <property type="molecule type" value="Genomic_DNA"/>
</dbReference>
<dbReference type="GO" id="GO:0055075">
    <property type="term" value="P:potassium ion homeostasis"/>
    <property type="evidence" value="ECO:0007669"/>
    <property type="project" value="TreeGrafter"/>
</dbReference>
<evidence type="ECO:0000256" key="6">
    <source>
        <dbReference type="SAM" id="Phobius"/>
    </source>
</evidence>
<keyword evidence="3 6" id="KW-1133">Transmembrane helix</keyword>
<dbReference type="GO" id="GO:0007268">
    <property type="term" value="P:chemical synaptic transmission"/>
    <property type="evidence" value="ECO:0007669"/>
    <property type="project" value="TreeGrafter"/>
</dbReference>
<evidence type="ECO:0000313" key="9">
    <source>
        <dbReference type="EMBL" id="CAG7687434.1"/>
    </source>
</evidence>
<evidence type="ECO:0000259" key="7">
    <source>
        <dbReference type="Pfam" id="PF00324"/>
    </source>
</evidence>
<feature type="region of interest" description="Disordered" evidence="5">
    <location>
        <begin position="971"/>
        <end position="1035"/>
    </location>
</feature>
<comment type="caution">
    <text evidence="9">The sequence shown here is derived from an EMBL/GenBank/DDBJ whole genome shotgun (WGS) entry which is preliminary data.</text>
</comment>
<feature type="domain" description="SLC12A transporter C-terminal" evidence="8">
    <location>
        <begin position="705"/>
        <end position="799"/>
    </location>
</feature>
<dbReference type="GO" id="GO:0006884">
    <property type="term" value="P:cell volume homeostasis"/>
    <property type="evidence" value="ECO:0007669"/>
    <property type="project" value="TreeGrafter"/>
</dbReference>
<dbReference type="PANTHER" id="PTHR11827">
    <property type="entry name" value="SOLUTE CARRIER FAMILY 12, CATION COTRANSPORTERS"/>
    <property type="match status" value="1"/>
</dbReference>
<evidence type="ECO:0000256" key="3">
    <source>
        <dbReference type="ARBA" id="ARBA00022989"/>
    </source>
</evidence>
<organism evidence="9 10">
    <name type="scientific">Allacma fusca</name>
    <dbReference type="NCBI Taxonomy" id="39272"/>
    <lineage>
        <taxon>Eukaryota</taxon>
        <taxon>Metazoa</taxon>
        <taxon>Ecdysozoa</taxon>
        <taxon>Arthropoda</taxon>
        <taxon>Hexapoda</taxon>
        <taxon>Collembola</taxon>
        <taxon>Symphypleona</taxon>
        <taxon>Sminthuridae</taxon>
        <taxon>Allacma</taxon>
    </lineage>
</organism>
<feature type="compositionally biased region" description="Polar residues" evidence="5">
    <location>
        <begin position="1006"/>
        <end position="1023"/>
    </location>
</feature>
<feature type="transmembrane region" description="Helical" evidence="6">
    <location>
        <begin position="445"/>
        <end position="469"/>
    </location>
</feature>
<protein>
    <recommendedName>
        <fullName evidence="11">Solute carrier family 12 member 6</fullName>
    </recommendedName>
</protein>
<feature type="transmembrane region" description="Helical" evidence="6">
    <location>
        <begin position="195"/>
        <end position="222"/>
    </location>
</feature>
<keyword evidence="10" id="KW-1185">Reference proteome</keyword>
<evidence type="ECO:0000256" key="2">
    <source>
        <dbReference type="ARBA" id="ARBA00022692"/>
    </source>
</evidence>
<evidence type="ECO:0000256" key="4">
    <source>
        <dbReference type="ARBA" id="ARBA00023136"/>
    </source>
</evidence>
<sequence>MSGGESGEVISESGRRFSTERVEEVVDLDVDLTIPREDSASPADGHLHSGVVADEENLVEKESHSGYAKNLYLYSEEGTSILLPNVLHSLANYSNTIPVASDPDTKPVVSANMGTFIGVFLPCIQNIFGVILFIRLTWVVGTAGAVCGFFIVFMCCCVTMLTAISMSAIATNGVVPGGGSYFMISRSLGPEFGGAVGILFYIGTTLAAAMYIVGAIEILITYMAPSLSIFGDTKIPENMYNNYRAFGSCLLVIIGLVVYIGVKFVNKFAAVALACVIFSILAVYIGIFVNFNGNDKLNMCVLGNRLLQMDGSGNCTKEKGSAMHNEFCKPKNEFDGPTCDEYFNKHEPKYVKGIKGLSSGVFFDNLRPSFMEQDQILSKTFLDEDVTPASHTNVNGTSEKEFYNQVIIDITTTFTILVGIFFPSVTGIMAGSNRSGDLADAQKSIPIGTIGAILTTSTVYLSCVLLFAGSVDNLLLRDKFGQSIGGRLVVANIAWPNEWVILIGSFLSTIGAGLQSLTGAPRLLQAIARDDIIPVLQPFRVSSSRGEPTRALILTLCICECGVLLGNVDYLAPLLSMFFLMCYGFVNLACALQTLLRTPNWRPRFRYYHWTLSFIGLSLCITVMFMTSWYYALLAMGIAGCIYKYIEYRGAEKEWGDGIRGVALSAARFSLLRLEEGPPHTKNWRPQILILVKLNEDLTPKHKKLFSLAAQLKAGKGLTVCVSVLEGEFQKKVGEAAAAKQALRKFIDEERVKGFCDVLVSPDVSIGITSLIQTTGLGGLKPNTVMLGWPSGWRQKADERTFLRALRAVSAAKMALLVPKGTQFFPDSVDRVSGSIDIWWIVHDGGLLMLLPFLLKQHRTWKSCKMRIFTVAQMEDNSIQMKKDLKSFLYALRIDAEVEVVEMMNSDISAYTYERTLLMEQRNQMLKELNLNKKRRRSMVEALVETEGNVEEKLPLVQAIVDSHHVEVRPPSKVRFKMEDEETGTTDEGVPPADGVSDDEDEDDSATYSSGNKDKSQTSVSSTPDKKENMKKLLDIKPDQDNVRRMHTAVKLNEVIVTKSHDAKLVIINLPSPPKSIAPEYEANYMEFLEVLTEGLDRVLMVRGGGREVITIYS</sequence>
<dbReference type="GO" id="GO:1990573">
    <property type="term" value="P:potassium ion import across plasma membrane"/>
    <property type="evidence" value="ECO:0007669"/>
    <property type="project" value="TreeGrafter"/>
</dbReference>
<dbReference type="NCBIfam" id="TIGR00930">
    <property type="entry name" value="2a30"/>
    <property type="match status" value="1"/>
</dbReference>
<dbReference type="Pfam" id="PF03522">
    <property type="entry name" value="SLC12"/>
    <property type="match status" value="3"/>
</dbReference>
<evidence type="ECO:0000313" key="10">
    <source>
        <dbReference type="Proteomes" id="UP000708208"/>
    </source>
</evidence>
<feature type="transmembrane region" description="Helical" evidence="6">
    <location>
        <begin position="607"/>
        <end position="624"/>
    </location>
</feature>
<proteinExistence type="predicted"/>
<dbReference type="InterPro" id="IPR018491">
    <property type="entry name" value="SLC12_C"/>
</dbReference>
<evidence type="ECO:0000256" key="1">
    <source>
        <dbReference type="ARBA" id="ARBA00004141"/>
    </source>
</evidence>
<evidence type="ECO:0008006" key="11">
    <source>
        <dbReference type="Google" id="ProtNLM"/>
    </source>
</evidence>
<feature type="domain" description="Amino acid permease/ SLC12A" evidence="7">
    <location>
        <begin position="402"/>
        <end position="689"/>
    </location>
</feature>
<dbReference type="InterPro" id="IPR004841">
    <property type="entry name" value="AA-permease/SLC12A_dom"/>
</dbReference>
<feature type="transmembrane region" description="Helical" evidence="6">
    <location>
        <begin position="243"/>
        <end position="262"/>
    </location>
</feature>
<evidence type="ECO:0000256" key="5">
    <source>
        <dbReference type="SAM" id="MobiDB-lite"/>
    </source>
</evidence>
<dbReference type="OrthoDB" id="2020542at2759"/>
<keyword evidence="2 6" id="KW-0812">Transmembrane</keyword>
<feature type="compositionally biased region" description="Acidic residues" evidence="5">
    <location>
        <begin position="996"/>
        <end position="1005"/>
    </location>
</feature>
<dbReference type="GO" id="GO:0005886">
    <property type="term" value="C:plasma membrane"/>
    <property type="evidence" value="ECO:0007669"/>
    <property type="project" value="TreeGrafter"/>
</dbReference>
<name>A0A8J2J7L2_9HEXA</name>
<dbReference type="PANTHER" id="PTHR11827:SF73">
    <property type="entry name" value="KAZACHOC, ISOFORM G"/>
    <property type="match status" value="1"/>
</dbReference>
<feature type="transmembrane region" description="Helical" evidence="6">
    <location>
        <begin position="406"/>
        <end position="425"/>
    </location>
</feature>
<dbReference type="Pfam" id="PF00324">
    <property type="entry name" value="AA_permease"/>
    <property type="match status" value="2"/>
</dbReference>
<feature type="domain" description="Amino acid permease/ SLC12A" evidence="7">
    <location>
        <begin position="118"/>
        <end position="296"/>
    </location>
</feature>
<reference evidence="9" key="1">
    <citation type="submission" date="2021-06" db="EMBL/GenBank/DDBJ databases">
        <authorList>
            <person name="Hodson N. C."/>
            <person name="Mongue J. A."/>
            <person name="Jaron S. K."/>
        </authorList>
    </citation>
    <scope>NUCLEOTIDE SEQUENCE</scope>
</reference>
<dbReference type="GO" id="GO:0015379">
    <property type="term" value="F:potassium:chloride symporter activity"/>
    <property type="evidence" value="ECO:0007669"/>
    <property type="project" value="TreeGrafter"/>
</dbReference>
<feature type="transmembrane region" description="Helical" evidence="6">
    <location>
        <begin position="113"/>
        <end position="134"/>
    </location>
</feature>
<accession>A0A8J2J7L2</accession>
<keyword evidence="4 6" id="KW-0472">Membrane</keyword>
<feature type="domain" description="SLC12A transporter C-terminal" evidence="8">
    <location>
        <begin position="1036"/>
        <end position="1114"/>
    </location>
</feature>